<dbReference type="OrthoDB" id="1103175at2759"/>
<dbReference type="Proteomes" id="UP000664859">
    <property type="component" value="Unassembled WGS sequence"/>
</dbReference>
<dbReference type="AlphaFoldDB" id="A0A835Z1X0"/>
<reference evidence="4" key="1">
    <citation type="submission" date="2021-02" db="EMBL/GenBank/DDBJ databases">
        <title>First Annotated Genome of the Yellow-green Alga Tribonema minus.</title>
        <authorList>
            <person name="Mahan K.M."/>
        </authorList>
    </citation>
    <scope>NUCLEOTIDE SEQUENCE</scope>
    <source>
        <strain evidence="4">UTEX B ZZ1240</strain>
    </source>
</reference>
<evidence type="ECO:0000313" key="5">
    <source>
        <dbReference type="Proteomes" id="UP000664859"/>
    </source>
</evidence>
<accession>A0A835Z1X0</accession>
<evidence type="ECO:0000259" key="3">
    <source>
        <dbReference type="Pfam" id="PF13839"/>
    </source>
</evidence>
<dbReference type="InterPro" id="IPR026057">
    <property type="entry name" value="TBL_C"/>
</dbReference>
<name>A0A835Z1X0_9STRA</name>
<feature type="signal peptide" evidence="2">
    <location>
        <begin position="1"/>
        <end position="28"/>
    </location>
</feature>
<evidence type="ECO:0000256" key="2">
    <source>
        <dbReference type="SAM" id="SignalP"/>
    </source>
</evidence>
<proteinExistence type="inferred from homology"/>
<comment type="caution">
    <text evidence="4">The sequence shown here is derived from an EMBL/GenBank/DDBJ whole genome shotgun (WGS) entry which is preliminary data.</text>
</comment>
<organism evidence="4 5">
    <name type="scientific">Tribonema minus</name>
    <dbReference type="NCBI Taxonomy" id="303371"/>
    <lineage>
        <taxon>Eukaryota</taxon>
        <taxon>Sar</taxon>
        <taxon>Stramenopiles</taxon>
        <taxon>Ochrophyta</taxon>
        <taxon>PX clade</taxon>
        <taxon>Xanthophyceae</taxon>
        <taxon>Tribonematales</taxon>
        <taxon>Tribonemataceae</taxon>
        <taxon>Tribonema</taxon>
    </lineage>
</organism>
<dbReference type="GO" id="GO:0016413">
    <property type="term" value="F:O-acetyltransferase activity"/>
    <property type="evidence" value="ECO:0007669"/>
    <property type="project" value="InterPro"/>
</dbReference>
<feature type="domain" description="Trichome birefringence-like C-terminal" evidence="3">
    <location>
        <begin position="123"/>
        <end position="164"/>
    </location>
</feature>
<gene>
    <name evidence="4" type="ORF">JKP88DRAFT_198936</name>
</gene>
<dbReference type="InterPro" id="IPR029962">
    <property type="entry name" value="TBL"/>
</dbReference>
<dbReference type="PANTHER" id="PTHR32285">
    <property type="entry name" value="PROTEIN TRICHOME BIREFRINGENCE-LIKE 9-RELATED"/>
    <property type="match status" value="1"/>
</dbReference>
<dbReference type="Pfam" id="PF13839">
    <property type="entry name" value="PC-Esterase"/>
    <property type="match status" value="1"/>
</dbReference>
<comment type="similarity">
    <text evidence="1">Belongs to the PC-esterase family. TBL subfamily.</text>
</comment>
<feature type="chain" id="PRO_5032373808" description="Trichome birefringence-like C-terminal domain-containing protein" evidence="2">
    <location>
        <begin position="29"/>
        <end position="391"/>
    </location>
</feature>
<sequence>MARLPVLSVSAVLLIILAAFQQQQCVSADVSFHKHTTAELELPLCYSSEASPLDYIPLSIRSEPSDGEGITEKDAARDAPYWDLSCPWEWSKFSCAHQGQTAKAIASFALSQKLEGEDCRLNPFDAQAFLALLGRRKIVFVGDSLTRQMFTSLLCLLHASPAVRVVSDTIEWSTKWSCLRLPNCIERGRHSGFTKGCVTFTPAAASAAASATGGGAPEADALEVCYDYKDDGELVAFAMLRHPDLRARRDIVVANSGIHMTLRERSYDMTHYVAHARADAARLPIAVYRETSPQHFEGTAGGLYFKGKSSFKRCKDSVVLAEEPLSEPERAYMAGQVAMLAVNPLAAAAGNMHVGAGVDCTHWCAPGVPDLWNVALFNYLSAHLAALEEGA</sequence>
<protein>
    <recommendedName>
        <fullName evidence="3">Trichome birefringence-like C-terminal domain-containing protein</fullName>
    </recommendedName>
</protein>
<evidence type="ECO:0000256" key="1">
    <source>
        <dbReference type="ARBA" id="ARBA00007727"/>
    </source>
</evidence>
<keyword evidence="5" id="KW-1185">Reference proteome</keyword>
<dbReference type="EMBL" id="JAFCMP010000201">
    <property type="protein sequence ID" value="KAG5183530.1"/>
    <property type="molecule type" value="Genomic_DNA"/>
</dbReference>
<keyword evidence="2" id="KW-0732">Signal</keyword>
<dbReference type="PANTHER" id="PTHR32285:SF48">
    <property type="entry name" value="PROTEIN TRICHOME BIREFRINGENCE-LIKE 19"/>
    <property type="match status" value="1"/>
</dbReference>
<evidence type="ECO:0000313" key="4">
    <source>
        <dbReference type="EMBL" id="KAG5183530.1"/>
    </source>
</evidence>